<dbReference type="EMBL" id="KI894020">
    <property type="protein sequence ID" value="OCF25988.1"/>
    <property type="molecule type" value="Genomic_DNA"/>
</dbReference>
<gene>
    <name evidence="7" type="ORF">I302_03665</name>
    <name evidence="8" type="ORF">I302_100294</name>
</gene>
<sequence>MLEPIISNLLSGRDHLMGIDVDLDVGRIALADQVTRGDDDVWISIVNVVILCLTILGSGMILVSMFYLEWYRGRPGTTRTRIVQALIVSDFLLGIVGLISSCIFLSGDGSALAHGTPSCDGLGLLLTAILWTEHGWTLILAVATFMILIYPLHWFTLWMEQRWYYLWAFVWIISIAIGVMGYELYGFYPSGGTCFYGANAGLYSELMQFIPRCVVCIGITVLYARLYVFLKRPDKIRIPGSNSATGGQYETVSSSSNKEKGDLRERLGSLMNGPFRKKRGSSGEALSPLPEGQSQSNSDSSQNSSRQAQQPVRLSPINIEMKEEPTKKTSGIRRPSFSPTKEIPPWEKLELPAFQVDGERFGGPSPSVHSPSIWSGWKGGRKRSSTTTVSTSAHTNVNSPSSRLNSISNSIKYQNQNQQQQQNTNPTQAQDSSQNSKNLKATPPGLYVPRMPSIPSEDIMEPTNLNKAQHLRQSTDDTFIAAPSIMSSSVGGEKKRKKSVQLPSSSQSISSSPEIGNSPKFDRQRPSVTISEGIELDSTRLSQPENQNEARSDTSPPLTLPKIALPPRIDNPWSLNGVGGRRSAPTTPTFSQQNFQFNITPLGTPDQKQPTVTATNSRRTSKNDRTDQIAKEEEEDNGDEEDEWDLARMLAQPPPGSHADDRFAPRQSATNGETYELVPESMSSYLNRKTALLMLWFPLGYLFLFSVSLIRLIYDFAGKPPTALRAISKWMILAQGVLDAVIYGVVEWHTKRVVRKRVRKGTFSPRTAGGATPNGSKMGLNGFMKNVTNRLTASAGVGGNSQTQSGSNSKTEQRSSSQPNHNIGTTSMTSAHGLGGYQSQTSSYHIPEEEDPKSSSGNKNKKHPAAHGWNHEFSMGSIREGIPSPTIEEITRAGRKGSESPLGGGVGPSSPRI</sequence>
<dbReference type="GO" id="GO:0005886">
    <property type="term" value="C:plasma membrane"/>
    <property type="evidence" value="ECO:0007669"/>
    <property type="project" value="TreeGrafter"/>
</dbReference>
<evidence type="ECO:0000256" key="3">
    <source>
        <dbReference type="ARBA" id="ARBA00022989"/>
    </source>
</evidence>
<feature type="region of interest" description="Disordered" evidence="5">
    <location>
        <begin position="763"/>
        <end position="782"/>
    </location>
</feature>
<reference evidence="8" key="2">
    <citation type="submission" date="2013-07" db="EMBL/GenBank/DDBJ databases">
        <authorList>
            <consortium name="The Broad Institute Genome Sequencing Platform"/>
            <person name="Cuomo C."/>
            <person name="Litvintseva A."/>
            <person name="Chen Y."/>
            <person name="Heitman J."/>
            <person name="Sun S."/>
            <person name="Springer D."/>
            <person name="Dromer F."/>
            <person name="Young S.K."/>
            <person name="Zeng Q."/>
            <person name="Gargeya S."/>
            <person name="Fitzgerald M."/>
            <person name="Abouelleil A."/>
            <person name="Alvarado L."/>
            <person name="Berlin A.M."/>
            <person name="Chapman S.B."/>
            <person name="Dewar J."/>
            <person name="Goldberg J."/>
            <person name="Griggs A."/>
            <person name="Gujja S."/>
            <person name="Hansen M."/>
            <person name="Howarth C."/>
            <person name="Imamovic A."/>
            <person name="Larimer J."/>
            <person name="McCowan C."/>
            <person name="Murphy C."/>
            <person name="Pearson M."/>
            <person name="Priest M."/>
            <person name="Roberts A."/>
            <person name="Saif S."/>
            <person name="Shea T."/>
            <person name="Sykes S."/>
            <person name="Wortman J."/>
            <person name="Nusbaum C."/>
            <person name="Birren B."/>
        </authorList>
    </citation>
    <scope>NUCLEOTIDE SEQUENCE</scope>
    <source>
        <strain evidence="8">CBS 10118</strain>
    </source>
</reference>
<keyword evidence="9" id="KW-1185">Reference proteome</keyword>
<dbReference type="OrthoDB" id="100006at2759"/>
<dbReference type="Proteomes" id="UP000092730">
    <property type="component" value="Chromosome 1"/>
</dbReference>
<dbReference type="AlphaFoldDB" id="A0A1B9G4R8"/>
<feature type="compositionally biased region" description="Basic and acidic residues" evidence="5">
    <location>
        <begin position="621"/>
        <end position="631"/>
    </location>
</feature>
<reference evidence="7" key="3">
    <citation type="submission" date="2014-01" db="EMBL/GenBank/DDBJ databases">
        <title>Evolution of pathogenesis and genome organization in the Tremellales.</title>
        <authorList>
            <person name="Cuomo C."/>
            <person name="Litvintseva A."/>
            <person name="Heitman J."/>
            <person name="Chen Y."/>
            <person name="Sun S."/>
            <person name="Springer D."/>
            <person name="Dromer F."/>
            <person name="Young S."/>
            <person name="Zeng Q."/>
            <person name="Chapman S."/>
            <person name="Gujja S."/>
            <person name="Saif S."/>
            <person name="Birren B."/>
        </authorList>
    </citation>
    <scope>NUCLEOTIDE SEQUENCE</scope>
    <source>
        <strain evidence="7">CBS 10118</strain>
    </source>
</reference>
<evidence type="ECO:0000313" key="8">
    <source>
        <dbReference type="EMBL" id="WVW78340.1"/>
    </source>
</evidence>
<reference evidence="8" key="4">
    <citation type="submission" date="2024-02" db="EMBL/GenBank/DDBJ databases">
        <title>Comparative genomics of Cryptococcus and Kwoniella reveals pathogenesis evolution and contrasting modes of karyotype evolution via chromosome fusion or intercentromeric recombination.</title>
        <authorList>
            <person name="Coelho M.A."/>
            <person name="David-Palma M."/>
            <person name="Shea T."/>
            <person name="Bowers K."/>
            <person name="McGinley-Smith S."/>
            <person name="Mohammad A.W."/>
            <person name="Gnirke A."/>
            <person name="Yurkov A.M."/>
            <person name="Nowrousian M."/>
            <person name="Sun S."/>
            <person name="Cuomo C.A."/>
            <person name="Heitman J."/>
        </authorList>
    </citation>
    <scope>NUCLEOTIDE SEQUENCE</scope>
    <source>
        <strain evidence="8">CBS 10118</strain>
    </source>
</reference>
<accession>A0A1B9G4R8</accession>
<dbReference type="SUPFAM" id="SSF81321">
    <property type="entry name" value="Family A G protein-coupled receptor-like"/>
    <property type="match status" value="1"/>
</dbReference>
<feature type="region of interest" description="Disordered" evidence="5">
    <location>
        <begin position="485"/>
        <end position="674"/>
    </location>
</feature>
<feature type="compositionally biased region" description="Low complexity" evidence="5">
    <location>
        <begin position="293"/>
        <end position="310"/>
    </location>
</feature>
<feature type="transmembrane region" description="Helical" evidence="6">
    <location>
        <begin position="41"/>
        <end position="70"/>
    </location>
</feature>
<keyword evidence="2 6" id="KW-0812">Transmembrane</keyword>
<reference evidence="7" key="1">
    <citation type="submission" date="2013-07" db="EMBL/GenBank/DDBJ databases">
        <title>The Genome Sequence of Cryptococcus bestiolae CBS10118.</title>
        <authorList>
            <consortium name="The Broad Institute Genome Sequencing Platform"/>
            <person name="Cuomo C."/>
            <person name="Litvintseva A."/>
            <person name="Chen Y."/>
            <person name="Heitman J."/>
            <person name="Sun S."/>
            <person name="Springer D."/>
            <person name="Dromer F."/>
            <person name="Young S.K."/>
            <person name="Zeng Q."/>
            <person name="Gargeya S."/>
            <person name="Fitzgerald M."/>
            <person name="Abouelleil A."/>
            <person name="Alvarado L."/>
            <person name="Berlin A.M."/>
            <person name="Chapman S.B."/>
            <person name="Dewar J."/>
            <person name="Goldberg J."/>
            <person name="Griggs A."/>
            <person name="Gujja S."/>
            <person name="Hansen M."/>
            <person name="Howarth C."/>
            <person name="Imamovic A."/>
            <person name="Larimer J."/>
            <person name="McCowan C."/>
            <person name="Murphy C."/>
            <person name="Pearson M."/>
            <person name="Priest M."/>
            <person name="Roberts A."/>
            <person name="Saif S."/>
            <person name="Shea T."/>
            <person name="Sykes S."/>
            <person name="Wortman J."/>
            <person name="Nusbaum C."/>
            <person name="Birren B."/>
        </authorList>
    </citation>
    <scope>NUCLEOTIDE SEQUENCE [LARGE SCALE GENOMIC DNA]</scope>
    <source>
        <strain evidence="7">CBS 10118</strain>
    </source>
</reference>
<keyword evidence="4 6" id="KW-0472">Membrane</keyword>
<feature type="region of interest" description="Disordered" evidence="5">
    <location>
        <begin position="793"/>
        <end position="913"/>
    </location>
</feature>
<feature type="compositionally biased region" description="Low complexity" evidence="5">
    <location>
        <begin position="800"/>
        <end position="809"/>
    </location>
</feature>
<feature type="compositionally biased region" description="Polar residues" evidence="5">
    <location>
        <begin position="814"/>
        <end position="830"/>
    </location>
</feature>
<evidence type="ECO:0000256" key="2">
    <source>
        <dbReference type="ARBA" id="ARBA00022692"/>
    </source>
</evidence>
<organism evidence="7">
    <name type="scientific">Kwoniella bestiolae CBS 10118</name>
    <dbReference type="NCBI Taxonomy" id="1296100"/>
    <lineage>
        <taxon>Eukaryota</taxon>
        <taxon>Fungi</taxon>
        <taxon>Dikarya</taxon>
        <taxon>Basidiomycota</taxon>
        <taxon>Agaricomycotina</taxon>
        <taxon>Tremellomycetes</taxon>
        <taxon>Tremellales</taxon>
        <taxon>Cryptococcaceae</taxon>
        <taxon>Kwoniella</taxon>
    </lineage>
</organism>
<feature type="transmembrane region" description="Helical" evidence="6">
    <location>
        <begin position="726"/>
        <end position="746"/>
    </location>
</feature>
<keyword evidence="3 6" id="KW-1133">Transmembrane helix</keyword>
<feature type="compositionally biased region" description="Polar residues" evidence="5">
    <location>
        <begin position="584"/>
        <end position="618"/>
    </location>
</feature>
<feature type="compositionally biased region" description="Basic and acidic residues" evidence="5">
    <location>
        <begin position="889"/>
        <end position="898"/>
    </location>
</feature>
<name>A0A1B9G4R8_9TREE</name>
<evidence type="ECO:0000256" key="4">
    <source>
        <dbReference type="ARBA" id="ARBA00023136"/>
    </source>
</evidence>
<dbReference type="VEuPathDB" id="FungiDB:I302_03665"/>
<dbReference type="PANTHER" id="PTHR23112:SF0">
    <property type="entry name" value="TRANSMEMBRANE PROTEIN 116"/>
    <property type="match status" value="1"/>
</dbReference>
<dbReference type="GeneID" id="30208064"/>
<protein>
    <submittedName>
        <fullName evidence="7">Uncharacterized protein</fullName>
    </submittedName>
</protein>
<feature type="compositionally biased region" description="Low complexity" evidence="5">
    <location>
        <begin position="385"/>
        <end position="430"/>
    </location>
</feature>
<feature type="transmembrane region" description="Helical" evidence="6">
    <location>
        <begin position="164"/>
        <end position="182"/>
    </location>
</feature>
<dbReference type="STRING" id="1296100.A0A1B9G4R8"/>
<dbReference type="RefSeq" id="XP_019047058.1">
    <property type="nucleotide sequence ID" value="XM_019190310.1"/>
</dbReference>
<evidence type="ECO:0000256" key="1">
    <source>
        <dbReference type="ARBA" id="ARBA00004141"/>
    </source>
</evidence>
<feature type="transmembrane region" description="Helical" evidence="6">
    <location>
        <begin position="134"/>
        <end position="152"/>
    </location>
</feature>
<feature type="compositionally biased region" description="Polar residues" evidence="5">
    <location>
        <begin position="539"/>
        <end position="557"/>
    </location>
</feature>
<evidence type="ECO:0000256" key="6">
    <source>
        <dbReference type="SAM" id="Phobius"/>
    </source>
</evidence>
<feature type="transmembrane region" description="Helical" evidence="6">
    <location>
        <begin position="209"/>
        <end position="228"/>
    </location>
</feature>
<dbReference type="Gene3D" id="1.20.1070.10">
    <property type="entry name" value="Rhodopsin 7-helix transmembrane proteins"/>
    <property type="match status" value="1"/>
</dbReference>
<feature type="compositionally biased region" description="Basic and acidic residues" evidence="5">
    <location>
        <begin position="257"/>
        <end position="267"/>
    </location>
</feature>
<dbReference type="PANTHER" id="PTHR23112">
    <property type="entry name" value="G PROTEIN-COUPLED RECEPTOR 157-RELATED"/>
    <property type="match status" value="1"/>
</dbReference>
<dbReference type="EMBL" id="CP144541">
    <property type="protein sequence ID" value="WVW78340.1"/>
    <property type="molecule type" value="Genomic_DNA"/>
</dbReference>
<feature type="transmembrane region" description="Helical" evidence="6">
    <location>
        <begin position="691"/>
        <end position="714"/>
    </location>
</feature>
<feature type="region of interest" description="Disordered" evidence="5">
    <location>
        <begin position="241"/>
        <end position="460"/>
    </location>
</feature>
<dbReference type="GO" id="GO:0007189">
    <property type="term" value="P:adenylate cyclase-activating G protein-coupled receptor signaling pathway"/>
    <property type="evidence" value="ECO:0007669"/>
    <property type="project" value="TreeGrafter"/>
</dbReference>
<dbReference type="KEGG" id="kbi:30208064"/>
<proteinExistence type="predicted"/>
<feature type="compositionally biased region" description="Polar residues" evidence="5">
    <location>
        <begin position="241"/>
        <end position="256"/>
    </location>
</feature>
<evidence type="ECO:0000313" key="7">
    <source>
        <dbReference type="EMBL" id="OCF25988.1"/>
    </source>
</evidence>
<dbReference type="GO" id="GO:0004930">
    <property type="term" value="F:G protein-coupled receptor activity"/>
    <property type="evidence" value="ECO:0007669"/>
    <property type="project" value="TreeGrafter"/>
</dbReference>
<feature type="transmembrane region" description="Helical" evidence="6">
    <location>
        <begin position="82"/>
        <end position="106"/>
    </location>
</feature>
<evidence type="ECO:0000256" key="5">
    <source>
        <dbReference type="SAM" id="MobiDB-lite"/>
    </source>
</evidence>
<evidence type="ECO:0000313" key="9">
    <source>
        <dbReference type="Proteomes" id="UP000092730"/>
    </source>
</evidence>
<feature type="compositionally biased region" description="Acidic residues" evidence="5">
    <location>
        <begin position="632"/>
        <end position="644"/>
    </location>
</feature>
<comment type="subcellular location">
    <subcellularLocation>
        <location evidence="1">Membrane</location>
        <topology evidence="1">Multi-pass membrane protein</topology>
    </subcellularLocation>
</comment>